<dbReference type="GO" id="GO:1905039">
    <property type="term" value="P:carboxylic acid transmembrane transport"/>
    <property type="evidence" value="ECO:0007669"/>
    <property type="project" value="UniProtKB-ARBA"/>
</dbReference>
<dbReference type="AlphaFoldDB" id="E5Y724"/>
<feature type="transmembrane region" description="Helical" evidence="5">
    <location>
        <begin position="286"/>
        <end position="304"/>
    </location>
</feature>
<name>E5Y724_BILW3</name>
<dbReference type="STRING" id="563192.HMPREF0179_01988"/>
<evidence type="ECO:0008006" key="8">
    <source>
        <dbReference type="Google" id="ProtNLM"/>
    </source>
</evidence>
<organism evidence="6 7">
    <name type="scientific">Bilophila wadsworthia (strain 3_1_6)</name>
    <dbReference type="NCBI Taxonomy" id="563192"/>
    <lineage>
        <taxon>Bacteria</taxon>
        <taxon>Pseudomonadati</taxon>
        <taxon>Thermodesulfobacteriota</taxon>
        <taxon>Desulfovibrionia</taxon>
        <taxon>Desulfovibrionales</taxon>
        <taxon>Desulfovibrionaceae</taxon>
        <taxon>Bilophila</taxon>
    </lineage>
</organism>
<dbReference type="GO" id="GO:0008514">
    <property type="term" value="F:organic anion transmembrane transporter activity"/>
    <property type="evidence" value="ECO:0007669"/>
    <property type="project" value="UniProtKB-ARBA"/>
</dbReference>
<accession>E5Y724</accession>
<feature type="transmembrane region" description="Helical" evidence="5">
    <location>
        <begin position="212"/>
        <end position="234"/>
    </location>
</feature>
<evidence type="ECO:0000256" key="3">
    <source>
        <dbReference type="ARBA" id="ARBA00022989"/>
    </source>
</evidence>
<evidence type="ECO:0000256" key="5">
    <source>
        <dbReference type="SAM" id="Phobius"/>
    </source>
</evidence>
<gene>
    <name evidence="6" type="ORF">HMPREF0179_01988</name>
</gene>
<reference evidence="6 7" key="1">
    <citation type="submission" date="2010-10" db="EMBL/GenBank/DDBJ databases">
        <authorList>
            <consortium name="The Broad Institute Genome Sequencing Platform"/>
            <person name="Ward D."/>
            <person name="Earl A."/>
            <person name="Feldgarden M."/>
            <person name="Young S.K."/>
            <person name="Gargeya S."/>
            <person name="Zeng Q."/>
            <person name="Alvarado L."/>
            <person name="Berlin A."/>
            <person name="Bochicchio J."/>
            <person name="Chapman S.B."/>
            <person name="Chen Z."/>
            <person name="Freedman E."/>
            <person name="Gellesch M."/>
            <person name="Goldberg J."/>
            <person name="Griggs A."/>
            <person name="Gujja S."/>
            <person name="Heilman E."/>
            <person name="Heiman D."/>
            <person name="Howarth C."/>
            <person name="Mehta T."/>
            <person name="Neiman D."/>
            <person name="Pearson M."/>
            <person name="Roberts A."/>
            <person name="Saif S."/>
            <person name="Shea T."/>
            <person name="Shenoy N."/>
            <person name="Sisk P."/>
            <person name="Stolte C."/>
            <person name="Sykes S."/>
            <person name="White J."/>
            <person name="Yandava C."/>
            <person name="Allen-Vercoe E."/>
            <person name="Sibley C."/>
            <person name="Ambrose C.E."/>
            <person name="Strauss J."/>
            <person name="Daigneault M."/>
            <person name="Haas B."/>
            <person name="Nusbaum C."/>
            <person name="Birren B."/>
        </authorList>
    </citation>
    <scope>NUCLEOTIDE SEQUENCE [LARGE SCALE GENOMIC DNA]</scope>
    <source>
        <strain evidence="6 7">3_1_6</strain>
    </source>
</reference>
<reference evidence="6 7" key="2">
    <citation type="submission" date="2013-04" db="EMBL/GenBank/DDBJ databases">
        <title>The Genome Sequence of Bilophila wadsworthia 3_1_6.</title>
        <authorList>
            <consortium name="The Broad Institute Genomics Platform"/>
            <person name="Earl A."/>
            <person name="Ward D."/>
            <person name="Feldgarden M."/>
            <person name="Gevers D."/>
            <person name="Sibley C."/>
            <person name="Strauss J."/>
            <person name="Allen-Vercoe E."/>
            <person name="Walker B."/>
            <person name="Young S."/>
            <person name="Zeng Q."/>
            <person name="Gargeya S."/>
            <person name="Fitzgerald M."/>
            <person name="Haas B."/>
            <person name="Abouelleil A."/>
            <person name="Allen A.W."/>
            <person name="Alvarado L."/>
            <person name="Arachchi H.M."/>
            <person name="Berlin A.M."/>
            <person name="Chapman S.B."/>
            <person name="Gainer-Dewar J."/>
            <person name="Goldberg J."/>
            <person name="Griggs A."/>
            <person name="Gujja S."/>
            <person name="Hansen M."/>
            <person name="Howarth C."/>
            <person name="Imamovic A."/>
            <person name="Ireland A."/>
            <person name="Larimer J."/>
            <person name="McCowan C."/>
            <person name="Murphy C."/>
            <person name="Pearson M."/>
            <person name="Poon T.W."/>
            <person name="Priest M."/>
            <person name="Roberts A."/>
            <person name="Saif S."/>
            <person name="Shea T."/>
            <person name="Sisk P."/>
            <person name="Sykes S."/>
            <person name="Wortman J."/>
            <person name="Nusbaum C."/>
            <person name="Birren B."/>
        </authorList>
    </citation>
    <scope>NUCLEOTIDE SEQUENCE [LARGE SCALE GENOMIC DNA]</scope>
    <source>
        <strain evidence="6 7">3_1_6</strain>
    </source>
</reference>
<sequence>MTLSRSVKWIIAVVIALLVYWGIDVPTDLADPKTPLFLAITVGTVVVWAFELMPAAAAGVGMLFLYALFVVPPKVAFATFNTFLPWITFSSLIIADAMLNSGLGKRIALRSMLLLGSSYSKTMIGLMLSGFVVVLLVPALLARVVIYMAIAQGLVAALDVDPKSRTSSSLIFGGFLAAVAPSLFILTGSEINLMGMYSTWDVTGEPKPWTDFLVQMGPLNVLYMAFSTFMIFMIRGKDPLPGENNLENILRVRLAEMGNIKPSEIKVLVLLVVGLLAFIFEKQIGYPGTMVYSLIMLLAFLPGVDLCDGKSFSKLNLSFVFFLASCQAIGMVAGALHVDKWLSDLMLPLLQGQGNTMAVLITYLSGLLINFLLTPMAATGSMCGPLAQLALQLGIDPQVLTYSFLYGLEQYVLPYEIGVFMYIFVTGAITHKHVVPALALRMVFVPIMLAVVAVPYWTFLGLLK</sequence>
<evidence type="ECO:0000256" key="1">
    <source>
        <dbReference type="ARBA" id="ARBA00004141"/>
    </source>
</evidence>
<feature type="transmembrane region" description="Helical" evidence="5">
    <location>
        <begin position="316"/>
        <end position="336"/>
    </location>
</feature>
<dbReference type="Pfam" id="PF00939">
    <property type="entry name" value="Na_sulph_symp"/>
    <property type="match status" value="1"/>
</dbReference>
<comment type="caution">
    <text evidence="6">The sequence shown here is derived from an EMBL/GenBank/DDBJ whole genome shotgun (WGS) entry which is preliminary data.</text>
</comment>
<dbReference type="eggNOG" id="COG0471">
    <property type="taxonomic scope" value="Bacteria"/>
</dbReference>
<feature type="transmembrane region" description="Helical" evidence="5">
    <location>
        <begin position="356"/>
        <end position="374"/>
    </location>
</feature>
<feature type="transmembrane region" description="Helical" evidence="5">
    <location>
        <begin position="6"/>
        <end position="24"/>
    </location>
</feature>
<comment type="subcellular location">
    <subcellularLocation>
        <location evidence="1">Membrane</location>
        <topology evidence="1">Multi-pass membrane protein</topology>
    </subcellularLocation>
</comment>
<dbReference type="HOGENOM" id="CLU_047102_0_0_7"/>
<keyword evidence="4 5" id="KW-0472">Membrane</keyword>
<evidence type="ECO:0000256" key="2">
    <source>
        <dbReference type="ARBA" id="ARBA00022692"/>
    </source>
</evidence>
<dbReference type="OrthoDB" id="1954618at2"/>
<dbReference type="GO" id="GO:0005886">
    <property type="term" value="C:plasma membrane"/>
    <property type="evidence" value="ECO:0007669"/>
    <property type="project" value="TreeGrafter"/>
</dbReference>
<feature type="transmembrane region" description="Helical" evidence="5">
    <location>
        <begin position="412"/>
        <end position="431"/>
    </location>
</feature>
<protein>
    <recommendedName>
        <fullName evidence="8">Divalent anion:Na+ symporter (DASS) family transporter</fullName>
    </recommendedName>
</protein>
<dbReference type="RefSeq" id="WP_005027755.1">
    <property type="nucleotide sequence ID" value="NZ_KE150238.1"/>
</dbReference>
<dbReference type="GeneID" id="78084255"/>
<dbReference type="InterPro" id="IPR001898">
    <property type="entry name" value="SLC13A/DASS"/>
</dbReference>
<keyword evidence="3 5" id="KW-1133">Transmembrane helix</keyword>
<feature type="transmembrane region" description="Helical" evidence="5">
    <location>
        <begin position="75"/>
        <end position="99"/>
    </location>
</feature>
<dbReference type="Proteomes" id="UP000006034">
    <property type="component" value="Unassembled WGS sequence"/>
</dbReference>
<dbReference type="EMBL" id="ADCP02000001">
    <property type="protein sequence ID" value="EFV44215.1"/>
    <property type="molecule type" value="Genomic_DNA"/>
</dbReference>
<keyword evidence="7" id="KW-1185">Reference proteome</keyword>
<feature type="transmembrane region" description="Helical" evidence="5">
    <location>
        <begin position="263"/>
        <end position="280"/>
    </location>
</feature>
<feature type="transmembrane region" description="Helical" evidence="5">
    <location>
        <begin position="36"/>
        <end position="69"/>
    </location>
</feature>
<dbReference type="PANTHER" id="PTHR10283">
    <property type="entry name" value="SOLUTE CARRIER FAMILY 13 MEMBER"/>
    <property type="match status" value="1"/>
</dbReference>
<evidence type="ECO:0000313" key="6">
    <source>
        <dbReference type="EMBL" id="EFV44215.1"/>
    </source>
</evidence>
<dbReference type="PANTHER" id="PTHR10283:SF82">
    <property type="entry name" value="SOLUTE CARRIER FAMILY 13 MEMBER 2"/>
    <property type="match status" value="1"/>
</dbReference>
<evidence type="ECO:0000313" key="7">
    <source>
        <dbReference type="Proteomes" id="UP000006034"/>
    </source>
</evidence>
<feature type="transmembrane region" description="Helical" evidence="5">
    <location>
        <begin position="438"/>
        <end position="459"/>
    </location>
</feature>
<feature type="transmembrane region" description="Helical" evidence="5">
    <location>
        <begin position="170"/>
        <end position="192"/>
    </location>
</feature>
<proteinExistence type="predicted"/>
<keyword evidence="2 5" id="KW-0812">Transmembrane</keyword>
<evidence type="ECO:0000256" key="4">
    <source>
        <dbReference type="ARBA" id="ARBA00023136"/>
    </source>
</evidence>